<dbReference type="GO" id="GO:0019120">
    <property type="term" value="F:hydrolase activity, acting on acid halide bonds, in C-halide compounds"/>
    <property type="evidence" value="ECO:0007669"/>
    <property type="project" value="InterPro"/>
</dbReference>
<dbReference type="NCBIfam" id="TIGR01493">
    <property type="entry name" value="HAD-SF-IA-v2"/>
    <property type="match status" value="1"/>
</dbReference>
<reference evidence="2" key="1">
    <citation type="submission" date="2019-06" db="EMBL/GenBank/DDBJ databases">
        <authorList>
            <person name="Murdoch R.W."/>
            <person name="Fathepure B."/>
        </authorList>
    </citation>
    <scope>NUCLEOTIDE SEQUENCE</scope>
</reference>
<gene>
    <name evidence="2" type="ORF">KBTEX_01786</name>
</gene>
<dbReference type="AlphaFoldDB" id="A0A5B8RBL0"/>
<name>A0A5B8RBL0_9ZZZZ</name>
<evidence type="ECO:0000256" key="1">
    <source>
        <dbReference type="ARBA" id="ARBA00022801"/>
    </source>
</evidence>
<dbReference type="EMBL" id="MN079102">
    <property type="protein sequence ID" value="QEA05463.1"/>
    <property type="molecule type" value="Genomic_DNA"/>
</dbReference>
<keyword evidence="1" id="KW-0378">Hydrolase</keyword>
<proteinExistence type="predicted"/>
<dbReference type="InterPro" id="IPR023214">
    <property type="entry name" value="HAD_sf"/>
</dbReference>
<evidence type="ECO:0008006" key="3">
    <source>
        <dbReference type="Google" id="ProtNLM"/>
    </source>
</evidence>
<accession>A0A5B8RBL0</accession>
<dbReference type="CDD" id="cd02588">
    <property type="entry name" value="HAD_L2-DEX"/>
    <property type="match status" value="1"/>
</dbReference>
<dbReference type="NCBIfam" id="TIGR01428">
    <property type="entry name" value="HAD_type_II"/>
    <property type="match status" value="1"/>
</dbReference>
<dbReference type="SFLD" id="SFLDG01129">
    <property type="entry name" value="C1.5:_HAD__Beta-PGM__Phosphata"/>
    <property type="match status" value="1"/>
</dbReference>
<dbReference type="Gene3D" id="1.10.150.750">
    <property type="match status" value="1"/>
</dbReference>
<dbReference type="Pfam" id="PF00702">
    <property type="entry name" value="Hydrolase"/>
    <property type="match status" value="1"/>
</dbReference>
<sequence length="250" mass="27893">MTRRLTDFSVLTFDCYGTLIDWESGIWDALQPVLHANGCTEITRETGLAAFAEFESTQQAETPGMRYPELLRRVHERFVERFGLRSNEALDRAFGESVPHWPAFPDSADALRSLARSYRLVILSNVDHGGFAASNRKLGVTFDAIYTAEDMGAYKPTPGNFEYMVNRLREDHGIAPEQILHTAQSLFHDHVPASHAGLARCWIDRQGLSRGGSWGATAEVPERPSVDFLFPDLAGMAAQVREEEDAPPAR</sequence>
<organism evidence="2">
    <name type="scientific">uncultured organism</name>
    <dbReference type="NCBI Taxonomy" id="155900"/>
    <lineage>
        <taxon>unclassified sequences</taxon>
        <taxon>environmental samples</taxon>
    </lineage>
</organism>
<dbReference type="SUPFAM" id="SSF56784">
    <property type="entry name" value="HAD-like"/>
    <property type="match status" value="1"/>
</dbReference>
<dbReference type="InterPro" id="IPR006439">
    <property type="entry name" value="HAD-SF_hydro_IA"/>
</dbReference>
<evidence type="ECO:0000313" key="2">
    <source>
        <dbReference type="EMBL" id="QEA05463.1"/>
    </source>
</evidence>
<dbReference type="InterPro" id="IPR051540">
    <property type="entry name" value="S-2-haloacid_dehalogenase"/>
</dbReference>
<dbReference type="PANTHER" id="PTHR43316">
    <property type="entry name" value="HYDROLASE, HALOACID DELAHOGENASE-RELATED"/>
    <property type="match status" value="1"/>
</dbReference>
<dbReference type="SFLD" id="SFLDS00003">
    <property type="entry name" value="Haloacid_Dehalogenase"/>
    <property type="match status" value="1"/>
</dbReference>
<dbReference type="PANTHER" id="PTHR43316:SF9">
    <property type="entry name" value="ACID DEHALOGENASE, PUTATIVE (AFU_ORTHOLOGUE AFUA_6G14460)-RELATED"/>
    <property type="match status" value="1"/>
</dbReference>
<protein>
    <recommendedName>
        <fullName evidence="3">(S)-2-haloacid dehalogenase</fullName>
    </recommendedName>
</protein>
<dbReference type="Gene3D" id="3.40.50.1000">
    <property type="entry name" value="HAD superfamily/HAD-like"/>
    <property type="match status" value="1"/>
</dbReference>
<dbReference type="InterPro" id="IPR006328">
    <property type="entry name" value="2-HAD"/>
</dbReference>
<dbReference type="InterPro" id="IPR036412">
    <property type="entry name" value="HAD-like_sf"/>
</dbReference>